<evidence type="ECO:0000259" key="7">
    <source>
        <dbReference type="Pfam" id="PF07291"/>
    </source>
</evidence>
<keyword evidence="2 5" id="KW-0812">Transmembrane</keyword>
<name>A0ABN2DLY3_9ACTN</name>
<keyword evidence="9" id="KW-1185">Reference proteome</keyword>
<dbReference type="RefSeq" id="WP_344516003.1">
    <property type="nucleotide sequence ID" value="NZ_BAAAQD010000075.1"/>
</dbReference>
<feature type="transmembrane region" description="Helical" evidence="5">
    <location>
        <begin position="156"/>
        <end position="176"/>
    </location>
</feature>
<dbReference type="Pfam" id="PF07291">
    <property type="entry name" value="MauE"/>
    <property type="match status" value="1"/>
</dbReference>
<keyword evidence="6" id="KW-0732">Signal</keyword>
<feature type="signal peptide" evidence="6">
    <location>
        <begin position="1"/>
        <end position="20"/>
    </location>
</feature>
<dbReference type="InterPro" id="IPR009908">
    <property type="entry name" value="Methylamine_util_MauE"/>
</dbReference>
<feature type="chain" id="PRO_5046333722" evidence="6">
    <location>
        <begin position="21"/>
        <end position="200"/>
    </location>
</feature>
<evidence type="ECO:0000313" key="9">
    <source>
        <dbReference type="Proteomes" id="UP001501470"/>
    </source>
</evidence>
<dbReference type="EMBL" id="BAAAQD010000075">
    <property type="protein sequence ID" value="GAA1578363.1"/>
    <property type="molecule type" value="Genomic_DNA"/>
</dbReference>
<evidence type="ECO:0000256" key="3">
    <source>
        <dbReference type="ARBA" id="ARBA00022989"/>
    </source>
</evidence>
<evidence type="ECO:0000313" key="8">
    <source>
        <dbReference type="EMBL" id="GAA1578363.1"/>
    </source>
</evidence>
<evidence type="ECO:0000256" key="6">
    <source>
        <dbReference type="SAM" id="SignalP"/>
    </source>
</evidence>
<comment type="subcellular location">
    <subcellularLocation>
        <location evidence="1">Membrane</location>
        <topology evidence="1">Multi-pass membrane protein</topology>
    </subcellularLocation>
</comment>
<feature type="transmembrane region" description="Helical" evidence="5">
    <location>
        <begin position="129"/>
        <end position="149"/>
    </location>
</feature>
<feature type="transmembrane region" description="Helical" evidence="5">
    <location>
        <begin position="80"/>
        <end position="103"/>
    </location>
</feature>
<feature type="transmembrane region" description="Helical" evidence="5">
    <location>
        <begin position="50"/>
        <end position="73"/>
    </location>
</feature>
<keyword evidence="3 5" id="KW-1133">Transmembrane helix</keyword>
<comment type="caution">
    <text evidence="8">The sequence shown here is derived from an EMBL/GenBank/DDBJ whole genome shotgun (WGS) entry which is preliminary data.</text>
</comment>
<evidence type="ECO:0000256" key="5">
    <source>
        <dbReference type="SAM" id="Phobius"/>
    </source>
</evidence>
<evidence type="ECO:0000256" key="2">
    <source>
        <dbReference type="ARBA" id="ARBA00022692"/>
    </source>
</evidence>
<dbReference type="Proteomes" id="UP001501470">
    <property type="component" value="Unassembled WGS sequence"/>
</dbReference>
<protein>
    <submittedName>
        <fullName evidence="8">Methylamine utilization protein MauE</fullName>
    </submittedName>
</protein>
<feature type="domain" description="Methylamine utilisation protein MauE" evidence="7">
    <location>
        <begin position="1"/>
        <end position="144"/>
    </location>
</feature>
<sequence length="200" mass="20146">MSYLSLGLLAALCCVFAASAWSKLRSRAAQQAFAESLRPVPLVPSGHVTGVAMAATAAEAGLVLGLGAAAVAVTGGWPPAWPLAMTVLALTGALLAVFTTGVALAVRRGTGARCACFGAAERPLSARHLVRNGLLLAATGTAALGIAMTRTQPLDLAGTAVALTTGAVCGLLVIRLDDLVDLFTPPPARPSVRPGQDRRG</sequence>
<accession>A0ABN2DLY3</accession>
<reference evidence="8 9" key="1">
    <citation type="journal article" date="2019" name="Int. J. Syst. Evol. Microbiol.">
        <title>The Global Catalogue of Microorganisms (GCM) 10K type strain sequencing project: providing services to taxonomists for standard genome sequencing and annotation.</title>
        <authorList>
            <consortium name="The Broad Institute Genomics Platform"/>
            <consortium name="The Broad Institute Genome Sequencing Center for Infectious Disease"/>
            <person name="Wu L."/>
            <person name="Ma J."/>
        </authorList>
    </citation>
    <scope>NUCLEOTIDE SEQUENCE [LARGE SCALE GENOMIC DNA]</scope>
    <source>
        <strain evidence="8 9">JCM 15933</strain>
    </source>
</reference>
<evidence type="ECO:0000256" key="4">
    <source>
        <dbReference type="ARBA" id="ARBA00023136"/>
    </source>
</evidence>
<gene>
    <name evidence="8" type="ORF">GCM10009827_120070</name>
</gene>
<keyword evidence="4 5" id="KW-0472">Membrane</keyword>
<proteinExistence type="predicted"/>
<evidence type="ECO:0000256" key="1">
    <source>
        <dbReference type="ARBA" id="ARBA00004141"/>
    </source>
</evidence>
<organism evidence="8 9">
    <name type="scientific">Dactylosporangium maewongense</name>
    <dbReference type="NCBI Taxonomy" id="634393"/>
    <lineage>
        <taxon>Bacteria</taxon>
        <taxon>Bacillati</taxon>
        <taxon>Actinomycetota</taxon>
        <taxon>Actinomycetes</taxon>
        <taxon>Micromonosporales</taxon>
        <taxon>Micromonosporaceae</taxon>
        <taxon>Dactylosporangium</taxon>
    </lineage>
</organism>